<dbReference type="KEGG" id="ess:ATZ33_17420"/>
<name>A0A0S3KGH3_9ENTE</name>
<dbReference type="Proteomes" id="UP000183039">
    <property type="component" value="Unassembled WGS sequence"/>
</dbReference>
<evidence type="ECO:0000313" key="4">
    <source>
        <dbReference type="Proteomes" id="UP000065511"/>
    </source>
</evidence>
<dbReference type="EMBL" id="JXLC01000003">
    <property type="protein sequence ID" value="OJG93038.1"/>
    <property type="molecule type" value="Genomic_DNA"/>
</dbReference>
<dbReference type="EMBL" id="CP013614">
    <property type="protein sequence ID" value="ALS03373.1"/>
    <property type="molecule type" value="Genomic_DNA"/>
</dbReference>
<evidence type="ECO:0000313" key="5">
    <source>
        <dbReference type="Proteomes" id="UP000183039"/>
    </source>
</evidence>
<evidence type="ECO:0000313" key="2">
    <source>
        <dbReference type="EMBL" id="ALS03373.1"/>
    </source>
</evidence>
<reference evidence="2 4" key="2">
    <citation type="submission" date="2015-12" db="EMBL/GenBank/DDBJ databases">
        <authorList>
            <person name="Lauer A."/>
            <person name="Humrighouse B."/>
            <person name="Loparev V."/>
            <person name="Shewmaker P.L."/>
            <person name="Whitney A.M."/>
            <person name="McLaughlin R.W."/>
        </authorList>
    </citation>
    <scope>NUCLEOTIDE SEQUENCE [LARGE SCALE GENOMIC DNA]</scope>
    <source>
        <strain evidence="2 4">LMG 23085</strain>
    </source>
</reference>
<dbReference type="NCBIfam" id="TIGR01630">
    <property type="entry name" value="psiM2_ORF9"/>
    <property type="match status" value="1"/>
</dbReference>
<organism evidence="3 5">
    <name type="scientific">Enterococcus silesiacus</name>
    <dbReference type="NCBI Taxonomy" id="332949"/>
    <lineage>
        <taxon>Bacteria</taxon>
        <taxon>Bacillati</taxon>
        <taxon>Bacillota</taxon>
        <taxon>Bacilli</taxon>
        <taxon>Lactobacillales</taxon>
        <taxon>Enterococcaceae</taxon>
        <taxon>Enterococcus</taxon>
    </lineage>
</organism>
<sequence length="483" mass="55988">MKRLQELKRSAENELKIEQAREDFFSYCQLMIPEVYKEERGYLVELCNEFQEFLESDDDLLLLNLPPRHCKSLTAGRCVEWSLGRDPSLRVATGSYNEDMATDFSKEVRDTISEIKVDDNIVYSDIFPNVKIKRGSSAAKRWALRGTKLSYLATSPGGSATGKGFDLLFVDDVIKGIADATNEFALEKQWDWFTKQMISRVEKGGKIVVIMTRWHSKDLAGRIESEMPEMGYKLRIIKKKALIDEKKEEMLCSDILSFEDYKKKRAAIGVDIASANYQQEPIDIKGRLYLEGFKEYELSTMPEIVHTYSYTDTADEGDDKHAMYIFGQTINNQAYILDVLYTIEDQGVTRDKTVEMLHKNEVNTAWFESNNGGTGYARSVKDKMKEAHHTNQTVIKWFHQSKNKKARIITNAPWIMENVFFPKRWKHRWPELYEDLLSYQRQGRNKHDDAPDGLTGIAEICANKLRAKSQSKEKNYKRIKRMF</sequence>
<keyword evidence="4" id="KW-1185">Reference proteome</keyword>
<dbReference type="InterPro" id="IPR006517">
    <property type="entry name" value="Phage_terminase_lsu-like_C"/>
</dbReference>
<dbReference type="AlphaFoldDB" id="A0A0S3KGH3"/>
<reference evidence="3 5" key="1">
    <citation type="submission" date="2014-12" db="EMBL/GenBank/DDBJ databases">
        <title>Draft genome sequences of 29 type strains of Enterococci.</title>
        <authorList>
            <person name="Zhong Z."/>
            <person name="Sun Z."/>
            <person name="Liu W."/>
            <person name="Zhang W."/>
            <person name="Zhang H."/>
        </authorList>
    </citation>
    <scope>NUCLEOTIDE SEQUENCE [LARGE SCALE GENOMIC DNA]</scope>
    <source>
        <strain evidence="3 5">DSM 22801</strain>
    </source>
</reference>
<feature type="domain" description="Terminase large subunit ribonuclease H-like" evidence="1">
    <location>
        <begin position="312"/>
        <end position="413"/>
    </location>
</feature>
<accession>A0A0S3KGH3</accession>
<dbReference type="InterPro" id="IPR054762">
    <property type="entry name" value="Gp19_RNaseH-like"/>
</dbReference>
<evidence type="ECO:0000313" key="3">
    <source>
        <dbReference type="EMBL" id="OJG93038.1"/>
    </source>
</evidence>
<proteinExistence type="predicted"/>
<protein>
    <submittedName>
        <fullName evidence="2">Terminase</fullName>
    </submittedName>
</protein>
<evidence type="ECO:0000259" key="1">
    <source>
        <dbReference type="Pfam" id="PF22530"/>
    </source>
</evidence>
<dbReference type="Proteomes" id="UP000065511">
    <property type="component" value="Chromosome"/>
</dbReference>
<dbReference type="Pfam" id="PF22530">
    <property type="entry name" value="Terminase-T7_RNaseH-like"/>
    <property type="match status" value="1"/>
</dbReference>
<gene>
    <name evidence="2" type="ORF">ATZ33_17420</name>
    <name evidence="3" type="ORF">RV15_GL002172</name>
</gene>